<name>X0UCN8_9ZZZZ</name>
<protein>
    <submittedName>
        <fullName evidence="1">Uncharacterized protein</fullName>
    </submittedName>
</protein>
<accession>X0UCN8</accession>
<dbReference type="AlphaFoldDB" id="X0UCN8"/>
<gene>
    <name evidence="1" type="ORF">S01H1_43926</name>
</gene>
<evidence type="ECO:0000313" key="1">
    <source>
        <dbReference type="EMBL" id="GAG03360.1"/>
    </source>
</evidence>
<sequence>MSFKEVSVGGSTYKLPLQGANPPWGEELSDLIDALVTTINTVSGPNDITETSASILNTSGVKSVAGLAFDLASVRSGEITYNISRTTTKTISAIPTGTGVIQIDCTTAHNVYTGDSITIASSDSTPAIDGTYTVTKVDAD</sequence>
<reference evidence="1" key="1">
    <citation type="journal article" date="2014" name="Front. Microbiol.">
        <title>High frequency of phylogenetically diverse reductive dehalogenase-homologous genes in deep subseafloor sedimentary metagenomes.</title>
        <authorList>
            <person name="Kawai M."/>
            <person name="Futagami T."/>
            <person name="Toyoda A."/>
            <person name="Takaki Y."/>
            <person name="Nishi S."/>
            <person name="Hori S."/>
            <person name="Arai W."/>
            <person name="Tsubouchi T."/>
            <person name="Morono Y."/>
            <person name="Uchiyama I."/>
            <person name="Ito T."/>
            <person name="Fujiyama A."/>
            <person name="Inagaki F."/>
            <person name="Takami H."/>
        </authorList>
    </citation>
    <scope>NUCLEOTIDE SEQUENCE</scope>
    <source>
        <strain evidence="1">Expedition CK06-06</strain>
    </source>
</reference>
<proteinExistence type="predicted"/>
<organism evidence="1">
    <name type="scientific">marine sediment metagenome</name>
    <dbReference type="NCBI Taxonomy" id="412755"/>
    <lineage>
        <taxon>unclassified sequences</taxon>
        <taxon>metagenomes</taxon>
        <taxon>ecological metagenomes</taxon>
    </lineage>
</organism>
<dbReference type="EMBL" id="BARS01028000">
    <property type="protein sequence ID" value="GAG03360.1"/>
    <property type="molecule type" value="Genomic_DNA"/>
</dbReference>
<feature type="non-terminal residue" evidence="1">
    <location>
        <position position="140"/>
    </location>
</feature>
<comment type="caution">
    <text evidence="1">The sequence shown here is derived from an EMBL/GenBank/DDBJ whole genome shotgun (WGS) entry which is preliminary data.</text>
</comment>